<sequence length="213" mass="23850">MNRAGRTARGGAHARAMRGRPRAARQRGLVLLALLIALMLMSIALAGALDVWSLQRRREDERQLLFAGDQYRRAIVRYYRLARAYPQTVDDLLDDNRFVKPAHHLRRAYPDPITGQNDWAFLWRDDRFYGVYSNSDQATVKRAGFPLRYMDFEGEETYRKWKFLYLAPGLSLPASDAAPVSASAAAPAQAASFPSLSGFAGGYLPGQTPSGLR</sequence>
<reference evidence="1 2" key="1">
    <citation type="journal article" date="2017" name="Genome Announc.">
        <title>Complete Genome Sequence of Burkholderia stabilis FERMP-21014.</title>
        <authorList>
            <person name="Konishi K."/>
            <person name="Kumagai T."/>
            <person name="Sakasegawa S."/>
            <person name="Tamura T."/>
        </authorList>
    </citation>
    <scope>NUCLEOTIDE SEQUENCE [LARGE SCALE GENOMIC DNA]</scope>
    <source>
        <strain evidence="1 2">FERMP-21014</strain>
    </source>
</reference>
<gene>
    <name evidence="1" type="ORF">BSFP_031950</name>
</gene>
<name>A0A1Y1BMP1_9BURK</name>
<evidence type="ECO:0008006" key="3">
    <source>
        <dbReference type="Google" id="ProtNLM"/>
    </source>
</evidence>
<dbReference type="AlphaFoldDB" id="A0A1Y1BMP1"/>
<organism evidence="1 2">
    <name type="scientific">Burkholderia stabilis</name>
    <dbReference type="NCBI Taxonomy" id="95485"/>
    <lineage>
        <taxon>Bacteria</taxon>
        <taxon>Pseudomonadati</taxon>
        <taxon>Pseudomonadota</taxon>
        <taxon>Betaproteobacteria</taxon>
        <taxon>Burkholderiales</taxon>
        <taxon>Burkholderiaceae</taxon>
        <taxon>Burkholderia</taxon>
        <taxon>Burkholderia cepacia complex</taxon>
    </lineage>
</organism>
<dbReference type="RefSeq" id="WP_096472886.1">
    <property type="nucleotide sequence ID" value="NZ_AP018111.1"/>
</dbReference>
<proteinExistence type="predicted"/>
<evidence type="ECO:0000313" key="1">
    <source>
        <dbReference type="EMBL" id="BAX60336.1"/>
    </source>
</evidence>
<accession>A0A1Y1BMP1</accession>
<evidence type="ECO:0000313" key="2">
    <source>
        <dbReference type="Proteomes" id="UP000218432"/>
    </source>
</evidence>
<protein>
    <recommendedName>
        <fullName evidence="3">Type II secretion system protein</fullName>
    </recommendedName>
</protein>
<dbReference type="EMBL" id="AP018111">
    <property type="protein sequence ID" value="BAX60336.1"/>
    <property type="molecule type" value="Genomic_DNA"/>
</dbReference>
<dbReference type="Proteomes" id="UP000218432">
    <property type="component" value="Chromosome 1"/>
</dbReference>